<feature type="transmembrane region" description="Helical" evidence="17">
    <location>
        <begin position="6"/>
        <end position="24"/>
    </location>
</feature>
<dbReference type="GO" id="GO:0005506">
    <property type="term" value="F:iron ion binding"/>
    <property type="evidence" value="ECO:0007669"/>
    <property type="project" value="InterPro"/>
</dbReference>
<dbReference type="PRINTS" id="PR00463">
    <property type="entry name" value="EP450I"/>
</dbReference>
<evidence type="ECO:0000313" key="18">
    <source>
        <dbReference type="EMBL" id="UXF47974.1"/>
    </source>
</evidence>
<dbReference type="GO" id="GO:0004497">
    <property type="term" value="F:monooxygenase activity"/>
    <property type="evidence" value="ECO:0007669"/>
    <property type="project" value="UniProtKB-KW"/>
</dbReference>
<dbReference type="GO" id="GO:0016705">
    <property type="term" value="F:oxidoreductase activity, acting on paired donors, with incorporation or reduction of molecular oxygen"/>
    <property type="evidence" value="ECO:0007669"/>
    <property type="project" value="InterPro"/>
</dbReference>
<evidence type="ECO:0000256" key="5">
    <source>
        <dbReference type="ARBA" id="ARBA00022692"/>
    </source>
</evidence>
<keyword evidence="9 15" id="KW-0408">Iron</keyword>
<dbReference type="InterPro" id="IPR036396">
    <property type="entry name" value="Cyt_P450_sf"/>
</dbReference>
<organism evidence="18">
    <name type="scientific">Euphorbia poissonii</name>
    <dbReference type="NCBI Taxonomy" id="212962"/>
    <lineage>
        <taxon>Eukaryota</taxon>
        <taxon>Viridiplantae</taxon>
        <taxon>Streptophyta</taxon>
        <taxon>Embryophyta</taxon>
        <taxon>Tracheophyta</taxon>
        <taxon>Spermatophyta</taxon>
        <taxon>Magnoliopsida</taxon>
        <taxon>eudicotyledons</taxon>
        <taxon>Gunneridae</taxon>
        <taxon>Pentapetalae</taxon>
        <taxon>rosids</taxon>
        <taxon>fabids</taxon>
        <taxon>Malpighiales</taxon>
        <taxon>Euphorbiaceae</taxon>
        <taxon>Euphorbioideae</taxon>
        <taxon>Euphorbieae</taxon>
        <taxon>Euphorbia</taxon>
        <taxon>Euphorbia subgen. Euphorbia</taxon>
        <taxon>Euphorbia sect. Euphorbia</taxon>
    </lineage>
</organism>
<evidence type="ECO:0000256" key="17">
    <source>
        <dbReference type="SAM" id="Phobius"/>
    </source>
</evidence>
<dbReference type="PANTHER" id="PTHR47953">
    <property type="entry name" value="OS08G0105600 PROTEIN"/>
    <property type="match status" value="1"/>
</dbReference>
<dbReference type="InterPro" id="IPR002401">
    <property type="entry name" value="Cyt_P450_E_grp-I"/>
</dbReference>
<dbReference type="EMBL" id="MZ485359">
    <property type="protein sequence ID" value="UXF47974.1"/>
    <property type="molecule type" value="mRNA"/>
</dbReference>
<keyword evidence="8 16" id="KW-0560">Oxidoreductase</keyword>
<dbReference type="PROSITE" id="PS00086">
    <property type="entry name" value="CYTOCHROME_P450"/>
    <property type="match status" value="1"/>
</dbReference>
<evidence type="ECO:0000256" key="14">
    <source>
        <dbReference type="ARBA" id="ARBA00077882"/>
    </source>
</evidence>
<evidence type="ECO:0000256" key="15">
    <source>
        <dbReference type="PIRSR" id="PIRSR602401-1"/>
    </source>
</evidence>
<comment type="cofactor">
    <cofactor evidence="1 15">
        <name>heme</name>
        <dbReference type="ChEBI" id="CHEBI:30413"/>
    </cofactor>
</comment>
<dbReference type="CDD" id="cd11072">
    <property type="entry name" value="CYP71-like"/>
    <property type="match status" value="1"/>
</dbReference>
<evidence type="ECO:0000256" key="10">
    <source>
        <dbReference type="ARBA" id="ARBA00023033"/>
    </source>
</evidence>
<dbReference type="PANTHER" id="PTHR47953:SF19">
    <property type="entry name" value="OS06G0641600 PROTEIN"/>
    <property type="match status" value="1"/>
</dbReference>
<proteinExistence type="evidence at transcript level"/>
<dbReference type="InterPro" id="IPR017972">
    <property type="entry name" value="Cyt_P450_CS"/>
</dbReference>
<accession>A0A977Q7G8</accession>
<dbReference type="SUPFAM" id="SSF48264">
    <property type="entry name" value="Cytochrome P450"/>
    <property type="match status" value="1"/>
</dbReference>
<comment type="subcellular location">
    <subcellularLocation>
        <location evidence="2">Membrane</location>
        <topology evidence="2">Single-pass membrane protein</topology>
    </subcellularLocation>
</comment>
<dbReference type="AlphaFoldDB" id="A0A977Q7G8"/>
<comment type="catalytic activity">
    <reaction evidence="12">
        <text>4,8-dihydroxycasbene + reduced [NADPH--hemoprotein reductase] + O2 = 4,5,8-trihydroxycasbene + oxidized [NADPH--hemoprotein reductase] + H2O + H(+)</text>
        <dbReference type="Rhea" id="RHEA:67032"/>
        <dbReference type="Rhea" id="RHEA-COMP:11964"/>
        <dbReference type="Rhea" id="RHEA-COMP:11965"/>
        <dbReference type="ChEBI" id="CHEBI:15377"/>
        <dbReference type="ChEBI" id="CHEBI:15378"/>
        <dbReference type="ChEBI" id="CHEBI:15379"/>
        <dbReference type="ChEBI" id="CHEBI:57618"/>
        <dbReference type="ChEBI" id="CHEBI:58210"/>
        <dbReference type="ChEBI" id="CHEBI:157601"/>
        <dbReference type="ChEBI" id="CHEBI:157602"/>
    </reaction>
    <physiologicalReaction direction="left-to-right" evidence="12">
        <dbReference type="Rhea" id="RHEA:67033"/>
    </physiologicalReaction>
</comment>
<evidence type="ECO:0000256" key="11">
    <source>
        <dbReference type="ARBA" id="ARBA00023136"/>
    </source>
</evidence>
<dbReference type="Gene3D" id="1.10.630.10">
    <property type="entry name" value="Cytochrome P450"/>
    <property type="match status" value="1"/>
</dbReference>
<keyword evidence="4 15" id="KW-0349">Heme</keyword>
<dbReference type="GO" id="GO:0020037">
    <property type="term" value="F:heme binding"/>
    <property type="evidence" value="ECO:0007669"/>
    <property type="project" value="InterPro"/>
</dbReference>
<evidence type="ECO:0000256" key="1">
    <source>
        <dbReference type="ARBA" id="ARBA00001971"/>
    </source>
</evidence>
<sequence>MELQHTLSIPLLLSLPFFIVFIVFRMLKKQNQDTVPPPGPLKFPILGNIPHLFLTSDLTHQRFRNLAQIYGPVMGLRAGEVPVIVISSAEAAKEVMKTQGEVFAERPLVLDAQIVLYNRMDILFGSYGDHWRQMRKIWILHFLSAKRVQSFRSIREEQVSNAIAFLRSKGGSPVNLTKVIFELTSSIMITTAVGKNCKQKERLLSISGGVNEAATSFGVADAFPSCKLLHYIAGVKSKPKKLHEEVDRILEEIINEHKSNRNSEADNLLDVLLDLQKTGNLHVPLTNESIKAAILQMFTVGSETTSKVTEWAMAELMKNPTEMRKAQDEVRQVFDEKRNADESGFQELKFLKLVVKETLRLHPPGALIARECRAKTRIDGYDIDPKTRVIVNAWAIGRDPRTWKEAGRFYPERFQDCAIDYKGTTFELIPFGGGKRICPGMTLGITNMEHFLANLLYHFNWKLADGITPDTLDMSEDVGGAVRKKIDLKLIPIPYVSP</sequence>
<evidence type="ECO:0000256" key="3">
    <source>
        <dbReference type="ARBA" id="ARBA00010617"/>
    </source>
</evidence>
<evidence type="ECO:0000256" key="8">
    <source>
        <dbReference type="ARBA" id="ARBA00023002"/>
    </source>
</evidence>
<evidence type="ECO:0000256" key="16">
    <source>
        <dbReference type="RuleBase" id="RU000461"/>
    </source>
</evidence>
<evidence type="ECO:0000256" key="4">
    <source>
        <dbReference type="ARBA" id="ARBA00022617"/>
    </source>
</evidence>
<keyword evidence="10 16" id="KW-0503">Monooxygenase</keyword>
<dbReference type="PRINTS" id="PR00385">
    <property type="entry name" value="P450"/>
</dbReference>
<dbReference type="InterPro" id="IPR001128">
    <property type="entry name" value="Cyt_P450"/>
</dbReference>
<reference evidence="18" key="1">
    <citation type="submission" date="2021-06" db="EMBL/GenBank/DDBJ databases">
        <authorList>
            <person name="Bhat W.W."/>
            <person name="Johnson S."/>
            <person name="Hamberger B."/>
            <person name="Lau K."/>
            <person name="Buell R."/>
            <person name="Matsumoto S."/>
        </authorList>
    </citation>
    <scope>NUCLEOTIDE SEQUENCE</scope>
</reference>
<protein>
    <recommendedName>
        <fullName evidence="14">4,5,8-trihydroxycasbene synthase</fullName>
    </recommendedName>
    <alternativeName>
        <fullName evidence="13">4,8-dihydroxycasbene synthase</fullName>
    </alternativeName>
</protein>
<dbReference type="Pfam" id="PF00067">
    <property type="entry name" value="p450"/>
    <property type="match status" value="1"/>
</dbReference>
<dbReference type="FunFam" id="1.10.630.10:FF:000043">
    <property type="entry name" value="Cytochrome P450 99A2"/>
    <property type="match status" value="1"/>
</dbReference>
<evidence type="ECO:0000256" key="12">
    <source>
        <dbReference type="ARBA" id="ARBA00051605"/>
    </source>
</evidence>
<feature type="binding site" description="axial binding residue" evidence="15">
    <location>
        <position position="438"/>
    </location>
    <ligand>
        <name>heme</name>
        <dbReference type="ChEBI" id="CHEBI:30413"/>
    </ligand>
    <ligandPart>
        <name>Fe</name>
        <dbReference type="ChEBI" id="CHEBI:18248"/>
    </ligandPart>
</feature>
<comment type="similarity">
    <text evidence="3 16">Belongs to the cytochrome P450 family.</text>
</comment>
<dbReference type="GO" id="GO:0016020">
    <property type="term" value="C:membrane"/>
    <property type="evidence" value="ECO:0007669"/>
    <property type="project" value="UniProtKB-SubCell"/>
</dbReference>
<keyword evidence="11 17" id="KW-0472">Membrane</keyword>
<keyword evidence="6 15" id="KW-0479">Metal-binding</keyword>
<keyword evidence="5 17" id="KW-0812">Transmembrane</keyword>
<evidence type="ECO:0000256" key="2">
    <source>
        <dbReference type="ARBA" id="ARBA00004167"/>
    </source>
</evidence>
<keyword evidence="7 17" id="KW-1133">Transmembrane helix</keyword>
<evidence type="ECO:0000256" key="13">
    <source>
        <dbReference type="ARBA" id="ARBA00077108"/>
    </source>
</evidence>
<evidence type="ECO:0000256" key="9">
    <source>
        <dbReference type="ARBA" id="ARBA00023004"/>
    </source>
</evidence>
<name>A0A977Q7G8_9ROSI</name>
<evidence type="ECO:0000256" key="6">
    <source>
        <dbReference type="ARBA" id="ARBA00022723"/>
    </source>
</evidence>
<evidence type="ECO:0000256" key="7">
    <source>
        <dbReference type="ARBA" id="ARBA00022989"/>
    </source>
</evidence>
<dbReference type="InterPro" id="IPR052306">
    <property type="entry name" value="CYP450_71D"/>
</dbReference>